<evidence type="ECO:0000256" key="2">
    <source>
        <dbReference type="ARBA" id="ARBA00022723"/>
    </source>
</evidence>
<keyword evidence="3" id="KW-0862">Zinc</keyword>
<feature type="compositionally biased region" description="Basic and acidic residues" evidence="5">
    <location>
        <begin position="1"/>
        <end position="10"/>
    </location>
</feature>
<evidence type="ECO:0000256" key="5">
    <source>
        <dbReference type="SAM" id="MobiDB-lite"/>
    </source>
</evidence>
<evidence type="ECO:0000256" key="4">
    <source>
        <dbReference type="ARBA" id="ARBA00038402"/>
    </source>
</evidence>
<accession>A0A8I2YVA1</accession>
<keyword evidence="1" id="KW-0819">tRNA processing</keyword>
<evidence type="ECO:0000256" key="3">
    <source>
        <dbReference type="ARBA" id="ARBA00022833"/>
    </source>
</evidence>
<comment type="similarity">
    <text evidence="4">Belongs to the eukaryotic/archaeal RNase P protein component 4 family.</text>
</comment>
<feature type="compositionally biased region" description="Polar residues" evidence="5">
    <location>
        <begin position="114"/>
        <end position="124"/>
    </location>
</feature>
<dbReference type="GO" id="GO:0046872">
    <property type="term" value="F:metal ion binding"/>
    <property type="evidence" value="ECO:0007669"/>
    <property type="project" value="UniProtKB-KW"/>
</dbReference>
<name>A0A8I2YVA1_9AGAM</name>
<feature type="compositionally biased region" description="Basic residues" evidence="5">
    <location>
        <begin position="130"/>
        <end position="144"/>
    </location>
</feature>
<gene>
    <name evidence="6" type="ORF">JVT61DRAFT_13997</name>
</gene>
<dbReference type="Gene3D" id="6.20.50.20">
    <property type="match status" value="1"/>
</dbReference>
<sequence length="296" mass="33086">MYMVDFEKGSASDLPGSNRRPQDEFIQLQSRALPTELSEDSSAWPAPSTDCQVMGKNKDKNKDEIPNPTSVANRDILQRLNFLYQASVLLHGLAPPSSTHDDDDDDPPRSSTTLNDTHTVTGTEQDGRSRPKKSASKRKKRRRVVSFEELSRSYIETMKSVGQKTMVKMDPSVKRRICKRCNTPLIPGISATVRIQDSTSHGHLVSYRCHCCQTERRIPAPPVLRMESSTNEDTMNIQSAEGSTSTVRATTTSSGPGPQRRNKRGPQPRLSPHFSRDIGHIVFRGNERLDMTHSIS</sequence>
<keyword evidence="7" id="KW-1185">Reference proteome</keyword>
<dbReference type="OrthoDB" id="128536at2759"/>
<comment type="caution">
    <text evidence="6">The sequence shown here is derived from an EMBL/GenBank/DDBJ whole genome shotgun (WGS) entry which is preliminary data.</text>
</comment>
<feature type="region of interest" description="Disordered" evidence="5">
    <location>
        <begin position="222"/>
        <end position="278"/>
    </location>
</feature>
<feature type="compositionally biased region" description="Polar residues" evidence="5">
    <location>
        <begin position="227"/>
        <end position="242"/>
    </location>
</feature>
<keyword evidence="2" id="KW-0479">Metal-binding</keyword>
<dbReference type="InterPro" id="IPR007175">
    <property type="entry name" value="Rpr2/Snm1/Rpp21"/>
</dbReference>
<feature type="region of interest" description="Disordered" evidence="5">
    <location>
        <begin position="94"/>
        <end position="144"/>
    </location>
</feature>
<feature type="compositionally biased region" description="Basic and acidic residues" evidence="5">
    <location>
        <begin position="56"/>
        <end position="65"/>
    </location>
</feature>
<evidence type="ECO:0000313" key="6">
    <source>
        <dbReference type="EMBL" id="KAG6378282.1"/>
    </source>
</evidence>
<organism evidence="6 7">
    <name type="scientific">Boletus reticuloceps</name>
    <dbReference type="NCBI Taxonomy" id="495285"/>
    <lineage>
        <taxon>Eukaryota</taxon>
        <taxon>Fungi</taxon>
        <taxon>Dikarya</taxon>
        <taxon>Basidiomycota</taxon>
        <taxon>Agaricomycotina</taxon>
        <taxon>Agaricomycetes</taxon>
        <taxon>Agaricomycetidae</taxon>
        <taxon>Boletales</taxon>
        <taxon>Boletineae</taxon>
        <taxon>Boletaceae</taxon>
        <taxon>Boletoideae</taxon>
        <taxon>Boletus</taxon>
    </lineage>
</organism>
<evidence type="ECO:0000313" key="7">
    <source>
        <dbReference type="Proteomes" id="UP000683000"/>
    </source>
</evidence>
<dbReference type="Proteomes" id="UP000683000">
    <property type="component" value="Unassembled WGS sequence"/>
</dbReference>
<dbReference type="PANTHER" id="PTHR14742:SF0">
    <property type="entry name" value="RIBONUCLEASE P PROTEIN SUBUNIT P21"/>
    <property type="match status" value="1"/>
</dbReference>
<feature type="compositionally biased region" description="Low complexity" evidence="5">
    <location>
        <begin position="243"/>
        <end position="254"/>
    </location>
</feature>
<dbReference type="EMBL" id="JAGFBS010000007">
    <property type="protein sequence ID" value="KAG6378282.1"/>
    <property type="molecule type" value="Genomic_DNA"/>
</dbReference>
<dbReference type="AlphaFoldDB" id="A0A8I2YVA1"/>
<dbReference type="PANTHER" id="PTHR14742">
    <property type="entry name" value="RIBONUCLEASE P SUBUNIT P21"/>
    <property type="match status" value="1"/>
</dbReference>
<evidence type="ECO:0000256" key="1">
    <source>
        <dbReference type="ARBA" id="ARBA00022694"/>
    </source>
</evidence>
<reference evidence="6" key="1">
    <citation type="submission" date="2021-03" db="EMBL/GenBank/DDBJ databases">
        <title>Evolutionary innovations through gain and loss of genes in the ectomycorrhizal Boletales.</title>
        <authorList>
            <person name="Wu G."/>
            <person name="Miyauchi S."/>
            <person name="Morin E."/>
            <person name="Yang Z.-L."/>
            <person name="Xu J."/>
            <person name="Martin F.M."/>
        </authorList>
    </citation>
    <scope>NUCLEOTIDE SEQUENCE</scope>
    <source>
        <strain evidence="6">BR01</strain>
    </source>
</reference>
<dbReference type="GO" id="GO:0008033">
    <property type="term" value="P:tRNA processing"/>
    <property type="evidence" value="ECO:0007669"/>
    <property type="project" value="UniProtKB-KW"/>
</dbReference>
<dbReference type="Pfam" id="PF04032">
    <property type="entry name" value="Rpr2"/>
    <property type="match status" value="1"/>
</dbReference>
<feature type="region of interest" description="Disordered" evidence="5">
    <location>
        <begin position="1"/>
        <end position="70"/>
    </location>
</feature>
<protein>
    <submittedName>
        <fullName evidence="6">Rpr2-domain-containing protein</fullName>
    </submittedName>
</protein>
<proteinExistence type="inferred from homology"/>
<dbReference type="GO" id="GO:0005655">
    <property type="term" value="C:nucleolar ribonuclease P complex"/>
    <property type="evidence" value="ECO:0007669"/>
    <property type="project" value="TreeGrafter"/>
</dbReference>